<reference evidence="15" key="1">
    <citation type="submission" date="2017-04" db="EMBL/GenBank/DDBJ databases">
        <authorList>
            <person name="Varghese N."/>
            <person name="Submissions S."/>
        </authorList>
    </citation>
    <scope>NUCLEOTIDE SEQUENCE [LARGE SCALE GENOMIC DNA]</scope>
    <source>
        <strain evidence="15">Dd16</strain>
    </source>
</reference>
<keyword evidence="2 10" id="KW-0132">Cell division</keyword>
<evidence type="ECO:0000256" key="7">
    <source>
        <dbReference type="ARBA" id="ARBA00023136"/>
    </source>
</evidence>
<dbReference type="CDD" id="cd03785">
    <property type="entry name" value="GT28_MurG"/>
    <property type="match status" value="1"/>
</dbReference>
<proteinExistence type="inferred from homology"/>
<dbReference type="STRING" id="941907.SAMN06295910_0658"/>
<comment type="subcellular location">
    <subcellularLocation>
        <location evidence="10">Cell membrane</location>
        <topology evidence="10">Peripheral membrane protein</topology>
        <orientation evidence="10">Cytoplasmic side</orientation>
    </subcellularLocation>
</comment>
<keyword evidence="15" id="KW-1185">Reference proteome</keyword>
<protein>
    <recommendedName>
        <fullName evidence="10">UDP-N-acetylglucosamine--N-acetylmuramyl-(pentapeptide) pyrophosphoryl-undecaprenol N-acetylglucosamine transferase</fullName>
        <ecNumber evidence="10">2.4.1.227</ecNumber>
    </recommendedName>
    <alternativeName>
        <fullName evidence="10">Undecaprenyl-PP-MurNAc-pentapeptide-UDPGlcNAc GlcNAc transferase</fullName>
    </alternativeName>
</protein>
<dbReference type="InterPro" id="IPR006009">
    <property type="entry name" value="GlcNAc_MurG"/>
</dbReference>
<keyword evidence="8 10" id="KW-0131">Cell cycle</keyword>
<dbReference type="PANTHER" id="PTHR21015:SF22">
    <property type="entry name" value="GLYCOSYLTRANSFERASE"/>
    <property type="match status" value="1"/>
</dbReference>
<dbReference type="UniPathway" id="UPA00219"/>
<sequence>MSIISRHYVLAAGGTGGHMTPAHALAEELMRRGHRVALVTDDRGARIPGLFDGVQVHILPAGRLGGGPVGWWKAFRKILTGRAMASRLYETFAPSAVIGFGGYPALPALLAAQRQRIPTLIHEQNAVLGRVNRLMAGRVDAIATSYDHVDRMAKAQERKAVLVGNPVRDAVIALRDQPFPALSGDGIFRLLVTGGSQGASIFAEVVPDGLALLPEAFRQRLQVTQQCRAEDIVAVRAKYARFGIPADLSTYMPDLPERLSWAHLVIGRAGASTIAELTVAGRPAILIPLPSATDDHQTANALEMAKAGGARVMRQTKLSLADIADVDIVPVGEERRHTTGRFTPLELSRQMQKLALEPGALANAAERARALGRPDAASALADLVERTGRTRGEELVGAAETRHASLPSGAYA</sequence>
<evidence type="ECO:0000313" key="15">
    <source>
        <dbReference type="Proteomes" id="UP000192934"/>
    </source>
</evidence>
<dbReference type="Gene3D" id="3.40.50.2000">
    <property type="entry name" value="Glycogen Phosphorylase B"/>
    <property type="match status" value="2"/>
</dbReference>
<comment type="catalytic activity">
    <reaction evidence="10">
        <text>di-trans,octa-cis-undecaprenyl diphospho-N-acetyl-alpha-D-muramoyl-L-alanyl-D-glutamyl-meso-2,6-diaminopimeloyl-D-alanyl-D-alanine + UDP-N-acetyl-alpha-D-glucosamine = di-trans,octa-cis-undecaprenyl diphospho-[N-acetyl-alpha-D-glucosaminyl-(1-&gt;4)]-N-acetyl-alpha-D-muramoyl-L-alanyl-D-glutamyl-meso-2,6-diaminopimeloyl-D-alanyl-D-alanine + UDP + H(+)</text>
        <dbReference type="Rhea" id="RHEA:31227"/>
        <dbReference type="ChEBI" id="CHEBI:15378"/>
        <dbReference type="ChEBI" id="CHEBI:57705"/>
        <dbReference type="ChEBI" id="CHEBI:58223"/>
        <dbReference type="ChEBI" id="CHEBI:61387"/>
        <dbReference type="ChEBI" id="CHEBI:61388"/>
        <dbReference type="EC" id="2.4.1.227"/>
    </reaction>
</comment>
<dbReference type="SUPFAM" id="SSF53756">
    <property type="entry name" value="UDP-Glycosyltransferase/glycogen phosphorylase"/>
    <property type="match status" value="1"/>
</dbReference>
<keyword evidence="3 10" id="KW-0328">Glycosyltransferase</keyword>
<feature type="domain" description="Glycosyltransferase family 28 N-terminal" evidence="12">
    <location>
        <begin position="9"/>
        <end position="143"/>
    </location>
</feature>
<feature type="binding site" evidence="10">
    <location>
        <position position="297"/>
    </location>
    <ligand>
        <name>UDP-N-acetyl-alpha-D-glucosamine</name>
        <dbReference type="ChEBI" id="CHEBI:57705"/>
    </ligand>
</feature>
<keyword evidence="1 10" id="KW-1003">Cell membrane</keyword>
<feature type="binding site" evidence="10">
    <location>
        <begin position="15"/>
        <end position="17"/>
    </location>
    <ligand>
        <name>UDP-N-acetyl-alpha-D-glucosamine</name>
        <dbReference type="ChEBI" id="CHEBI:57705"/>
    </ligand>
</feature>
<dbReference type="Proteomes" id="UP000192934">
    <property type="component" value="Chromosome I"/>
</dbReference>
<evidence type="ECO:0000259" key="12">
    <source>
        <dbReference type="Pfam" id="PF03033"/>
    </source>
</evidence>
<comment type="similarity">
    <text evidence="10">Belongs to the glycosyltransferase 28 family. MurG subfamily.</text>
</comment>
<organism evidence="14 15">
    <name type="scientific">Allosphingosinicella indica</name>
    <dbReference type="NCBI Taxonomy" id="941907"/>
    <lineage>
        <taxon>Bacteria</taxon>
        <taxon>Pseudomonadati</taxon>
        <taxon>Pseudomonadota</taxon>
        <taxon>Alphaproteobacteria</taxon>
        <taxon>Sphingomonadales</taxon>
        <taxon>Sphingomonadaceae</taxon>
        <taxon>Allosphingosinicella</taxon>
    </lineage>
</organism>
<dbReference type="GO" id="GO:0008360">
    <property type="term" value="P:regulation of cell shape"/>
    <property type="evidence" value="ECO:0007669"/>
    <property type="project" value="UniProtKB-KW"/>
</dbReference>
<comment type="caution">
    <text evidence="10">Lacks conserved residue(s) required for the propagation of feature annotation.</text>
</comment>
<keyword evidence="7 10" id="KW-0472">Membrane</keyword>
<evidence type="ECO:0000256" key="10">
    <source>
        <dbReference type="HAMAP-Rule" id="MF_00033"/>
    </source>
</evidence>
<dbReference type="HAMAP" id="MF_00033">
    <property type="entry name" value="MurG"/>
    <property type="match status" value="1"/>
</dbReference>
<dbReference type="EC" id="2.4.1.227" evidence="10"/>
<name>A0A1X7G077_9SPHN</name>
<dbReference type="Pfam" id="PF03033">
    <property type="entry name" value="Glyco_transf_28"/>
    <property type="match status" value="1"/>
</dbReference>
<evidence type="ECO:0000256" key="8">
    <source>
        <dbReference type="ARBA" id="ARBA00023306"/>
    </source>
</evidence>
<dbReference type="AlphaFoldDB" id="A0A1X7G077"/>
<comment type="pathway">
    <text evidence="10">Cell wall biogenesis; peptidoglycan biosynthesis.</text>
</comment>
<feature type="binding site" evidence="10">
    <location>
        <position position="196"/>
    </location>
    <ligand>
        <name>UDP-N-acetyl-alpha-D-glucosamine</name>
        <dbReference type="ChEBI" id="CHEBI:57705"/>
    </ligand>
</feature>
<dbReference type="GO" id="GO:0071555">
    <property type="term" value="P:cell wall organization"/>
    <property type="evidence" value="ECO:0007669"/>
    <property type="project" value="UniProtKB-KW"/>
</dbReference>
<dbReference type="InterPro" id="IPR004276">
    <property type="entry name" value="GlycoTrans_28_N"/>
</dbReference>
<evidence type="ECO:0000256" key="4">
    <source>
        <dbReference type="ARBA" id="ARBA00022679"/>
    </source>
</evidence>
<dbReference type="GO" id="GO:0051991">
    <property type="term" value="F:UDP-N-acetyl-D-glucosamine:N-acetylmuramoyl-L-alanyl-D-glutamyl-meso-2,6-diaminopimelyl-D-alanyl-D-alanine-diphosphoundecaprenol 4-beta-N-acetylglucosaminlytransferase activity"/>
    <property type="evidence" value="ECO:0007669"/>
    <property type="project" value="RHEA"/>
</dbReference>
<evidence type="ECO:0000256" key="1">
    <source>
        <dbReference type="ARBA" id="ARBA00022475"/>
    </source>
</evidence>
<keyword evidence="4 10" id="KW-0808">Transferase</keyword>
<evidence type="ECO:0000256" key="11">
    <source>
        <dbReference type="SAM" id="MobiDB-lite"/>
    </source>
</evidence>
<evidence type="ECO:0000256" key="3">
    <source>
        <dbReference type="ARBA" id="ARBA00022676"/>
    </source>
</evidence>
<dbReference type="GO" id="GO:0051301">
    <property type="term" value="P:cell division"/>
    <property type="evidence" value="ECO:0007669"/>
    <property type="project" value="UniProtKB-KW"/>
</dbReference>
<dbReference type="GO" id="GO:0050511">
    <property type="term" value="F:undecaprenyldiphospho-muramoylpentapeptide beta-N-acetylglucosaminyltransferase activity"/>
    <property type="evidence" value="ECO:0007669"/>
    <property type="project" value="UniProtKB-UniRule"/>
</dbReference>
<evidence type="ECO:0000256" key="2">
    <source>
        <dbReference type="ARBA" id="ARBA00022618"/>
    </source>
</evidence>
<comment type="function">
    <text evidence="10">Cell wall formation. Catalyzes the transfer of a GlcNAc subunit on undecaprenyl-pyrophosphoryl-MurNAc-pentapeptide (lipid intermediate I) to form undecaprenyl-pyrophosphoryl-MurNAc-(pentapeptide)GlcNAc (lipid intermediate II).</text>
</comment>
<evidence type="ECO:0000259" key="13">
    <source>
        <dbReference type="Pfam" id="PF04101"/>
    </source>
</evidence>
<dbReference type="PANTHER" id="PTHR21015">
    <property type="entry name" value="UDP-N-ACETYLGLUCOSAMINE--N-ACETYLMURAMYL-(PENTAPEPTIDE) PYROPHOSPHORYL-UNDECAPRENOL N-ACETYLGLUCOSAMINE TRANSFERASE 1"/>
    <property type="match status" value="1"/>
</dbReference>
<evidence type="ECO:0000256" key="6">
    <source>
        <dbReference type="ARBA" id="ARBA00022984"/>
    </source>
</evidence>
<feature type="binding site" evidence="10">
    <location>
        <position position="125"/>
    </location>
    <ligand>
        <name>UDP-N-acetyl-alpha-D-glucosamine</name>
        <dbReference type="ChEBI" id="CHEBI:57705"/>
    </ligand>
</feature>
<keyword evidence="5 10" id="KW-0133">Cell shape</keyword>
<evidence type="ECO:0000313" key="14">
    <source>
        <dbReference type="EMBL" id="SMF61666.1"/>
    </source>
</evidence>
<dbReference type="Pfam" id="PF04101">
    <property type="entry name" value="Glyco_tran_28_C"/>
    <property type="match status" value="1"/>
</dbReference>
<dbReference type="EMBL" id="LT840185">
    <property type="protein sequence ID" value="SMF61666.1"/>
    <property type="molecule type" value="Genomic_DNA"/>
</dbReference>
<accession>A0A1X7G077</accession>
<evidence type="ECO:0000256" key="9">
    <source>
        <dbReference type="ARBA" id="ARBA00023316"/>
    </source>
</evidence>
<feature type="binding site" evidence="10">
    <location>
        <position position="168"/>
    </location>
    <ligand>
        <name>UDP-N-acetyl-alpha-D-glucosamine</name>
        <dbReference type="ChEBI" id="CHEBI:57705"/>
    </ligand>
</feature>
<dbReference type="InterPro" id="IPR007235">
    <property type="entry name" value="Glyco_trans_28_C"/>
</dbReference>
<gene>
    <name evidence="10" type="primary">murG</name>
    <name evidence="14" type="ORF">SAMN06295910_0658</name>
</gene>
<dbReference type="GO" id="GO:0005886">
    <property type="term" value="C:plasma membrane"/>
    <property type="evidence" value="ECO:0007669"/>
    <property type="project" value="UniProtKB-SubCell"/>
</dbReference>
<evidence type="ECO:0000256" key="5">
    <source>
        <dbReference type="ARBA" id="ARBA00022960"/>
    </source>
</evidence>
<dbReference type="GO" id="GO:0005975">
    <property type="term" value="P:carbohydrate metabolic process"/>
    <property type="evidence" value="ECO:0007669"/>
    <property type="project" value="InterPro"/>
</dbReference>
<keyword evidence="9 10" id="KW-0961">Cell wall biogenesis/degradation</keyword>
<keyword evidence="6 10" id="KW-0573">Peptidoglycan synthesis</keyword>
<feature type="domain" description="Glycosyl transferase family 28 C-terminal" evidence="13">
    <location>
        <begin position="190"/>
        <end position="323"/>
    </location>
</feature>
<feature type="region of interest" description="Disordered" evidence="11">
    <location>
        <begin position="392"/>
        <end position="412"/>
    </location>
</feature>
<dbReference type="GO" id="GO:0009252">
    <property type="term" value="P:peptidoglycan biosynthetic process"/>
    <property type="evidence" value="ECO:0007669"/>
    <property type="project" value="UniProtKB-UniRule"/>
</dbReference>